<evidence type="ECO:0000256" key="1">
    <source>
        <dbReference type="ARBA" id="ARBA00004141"/>
    </source>
</evidence>
<comment type="pathway">
    <text evidence="3">Sphingolipid metabolism.</text>
</comment>
<feature type="transmembrane region" description="Helical" evidence="9">
    <location>
        <begin position="289"/>
        <end position="311"/>
    </location>
</feature>
<dbReference type="RefSeq" id="WP_064548558.1">
    <property type="nucleotide sequence ID" value="NZ_LXEQ01000061.1"/>
</dbReference>
<keyword evidence="11" id="KW-1185">Reference proteome</keyword>
<dbReference type="Proteomes" id="UP000078407">
    <property type="component" value="Unassembled WGS sequence"/>
</dbReference>
<dbReference type="GO" id="GO:0016757">
    <property type="term" value="F:glycosyltransferase activity"/>
    <property type="evidence" value="ECO:0007669"/>
    <property type="project" value="UniProtKB-KW"/>
</dbReference>
<evidence type="ECO:0000256" key="4">
    <source>
        <dbReference type="ARBA" id="ARBA00022676"/>
    </source>
</evidence>
<dbReference type="PANTHER" id="PTHR12726:SF0">
    <property type="entry name" value="CERAMIDE GLUCOSYLTRANSFERASE"/>
    <property type="match status" value="1"/>
</dbReference>
<gene>
    <name evidence="10" type="ORF">M976_04201</name>
</gene>
<proteinExistence type="predicted"/>
<evidence type="ECO:0000256" key="3">
    <source>
        <dbReference type="ARBA" id="ARBA00004991"/>
    </source>
</evidence>
<dbReference type="Pfam" id="PF13506">
    <property type="entry name" value="Glyco_transf_21"/>
    <property type="match status" value="1"/>
</dbReference>
<dbReference type="EMBL" id="LXEQ01000061">
    <property type="protein sequence ID" value="OAT24746.1"/>
    <property type="molecule type" value="Genomic_DNA"/>
</dbReference>
<evidence type="ECO:0000256" key="2">
    <source>
        <dbReference type="ARBA" id="ARBA00004760"/>
    </source>
</evidence>
<evidence type="ECO:0000313" key="11">
    <source>
        <dbReference type="Proteomes" id="UP000078407"/>
    </source>
</evidence>
<dbReference type="PANTHER" id="PTHR12726">
    <property type="entry name" value="CERAMIDE GLUCOSYLTRANSFERASE"/>
    <property type="match status" value="1"/>
</dbReference>
<dbReference type="SUPFAM" id="SSF53448">
    <property type="entry name" value="Nucleotide-diphospho-sugar transferases"/>
    <property type="match status" value="1"/>
</dbReference>
<evidence type="ECO:0000256" key="9">
    <source>
        <dbReference type="SAM" id="Phobius"/>
    </source>
</evidence>
<evidence type="ECO:0000256" key="8">
    <source>
        <dbReference type="ARBA" id="ARBA00023136"/>
    </source>
</evidence>
<keyword evidence="8 9" id="KW-0472">Membrane</keyword>
<comment type="pathway">
    <text evidence="2">Lipid metabolism; sphingolipid metabolism.</text>
</comment>
<comment type="subcellular location">
    <subcellularLocation>
        <location evidence="1">Membrane</location>
        <topology evidence="1">Multi-pass membrane protein</topology>
    </subcellularLocation>
</comment>
<keyword evidence="7 9" id="KW-1133">Transmembrane helix</keyword>
<dbReference type="InterPro" id="IPR025993">
    <property type="entry name" value="Ceramide_glucosylTrfase"/>
</dbReference>
<evidence type="ECO:0000256" key="6">
    <source>
        <dbReference type="ARBA" id="ARBA00022692"/>
    </source>
</evidence>
<keyword evidence="6 9" id="KW-0812">Transmembrane</keyword>
<evidence type="ECO:0000256" key="7">
    <source>
        <dbReference type="ARBA" id="ARBA00022989"/>
    </source>
</evidence>
<reference evidence="10 11" key="1">
    <citation type="submission" date="2016-04" db="EMBL/GenBank/DDBJ databases">
        <title>ATOL: Assembling a taxonomically balanced genome-scale reconstruction of the evolutionary history of the Enterobacteriaceae.</title>
        <authorList>
            <person name="Plunkett G.III."/>
            <person name="Neeno-Eckwall E.C."/>
            <person name="Glasner J.D."/>
            <person name="Perna N.T."/>
        </authorList>
    </citation>
    <scope>NUCLEOTIDE SEQUENCE [LARGE SCALE GENOMIC DNA]</scope>
    <source>
        <strain evidence="10 11">ATCC 51602</strain>
    </source>
</reference>
<comment type="caution">
    <text evidence="10">The sequence shown here is derived from an EMBL/GenBank/DDBJ whole genome shotgun (WGS) entry which is preliminary data.</text>
</comment>
<name>A0ABX2W2H3_9ENTR</name>
<keyword evidence="4 10" id="KW-0328">Glycosyltransferase</keyword>
<dbReference type="Gene3D" id="3.90.550.10">
    <property type="entry name" value="Spore Coat Polysaccharide Biosynthesis Protein SpsA, Chain A"/>
    <property type="match status" value="1"/>
</dbReference>
<keyword evidence="5 10" id="KW-0808">Transferase</keyword>
<dbReference type="InterPro" id="IPR029044">
    <property type="entry name" value="Nucleotide-diphossugar_trans"/>
</dbReference>
<accession>A0ABX2W2H3</accession>
<protein>
    <submittedName>
        <fullName evidence="10">Nucleoside-diphosphate-sugar epimerase</fullName>
        <ecNumber evidence="10">2.4.-.-</ecNumber>
    </submittedName>
</protein>
<organism evidence="10 11">
    <name type="scientific">Buttiauxella ferragutiae ATCC 51602</name>
    <dbReference type="NCBI Taxonomy" id="1354252"/>
    <lineage>
        <taxon>Bacteria</taxon>
        <taxon>Pseudomonadati</taxon>
        <taxon>Pseudomonadota</taxon>
        <taxon>Gammaproteobacteria</taxon>
        <taxon>Enterobacterales</taxon>
        <taxon>Enterobacteriaceae</taxon>
        <taxon>Buttiauxella</taxon>
    </lineage>
</organism>
<dbReference type="EC" id="2.4.-.-" evidence="10"/>
<sequence length="373" mass="42409">MIILATAWLLILLVKTVLTLNVIRRERRQKYQPLFEKVTIIQPILSGDPTLASVLETNVIALEQASFMWLIDDNDAVAKNIVNHIQQCYPDKKITVRSFPQAPEGINPKAFKLEHAWREADNEVILVLDDDAMLSAAALAQLLAEMGEDTLVTALPYYTQTGSRYSALLAQFVNDNSALTYLPLLPWLPPLTINGMCYALTTKTLASVGGFAPIQHHLTDDLAMASLLNQHQIRLIQSTALVKIQTHLSNGKKYIQQMHRWFLFATLLLREKPLKINVLIFLLQGLHPLLLWLMLLNAFSHPLIFIGCLAIRQFAIAKVQQEMTADIRARPVLSLLSELLQPLHLFHALCNRTIVWRTRRYRVLDNKRFISDE</sequence>
<evidence type="ECO:0000313" key="10">
    <source>
        <dbReference type="EMBL" id="OAT24746.1"/>
    </source>
</evidence>
<evidence type="ECO:0000256" key="5">
    <source>
        <dbReference type="ARBA" id="ARBA00022679"/>
    </source>
</evidence>